<evidence type="ECO:0000256" key="4">
    <source>
        <dbReference type="ARBA" id="ARBA00022741"/>
    </source>
</evidence>
<evidence type="ECO:0000259" key="6">
    <source>
        <dbReference type="Pfam" id="PF18052"/>
    </source>
</evidence>
<evidence type="ECO:0000256" key="2">
    <source>
        <dbReference type="ARBA" id="ARBA00022614"/>
    </source>
</evidence>
<dbReference type="InterPro" id="IPR041118">
    <property type="entry name" value="Rx_N"/>
</dbReference>
<dbReference type="InParanoid" id="A0A1D6NZT0"/>
<sequence length="351" mass="39263">MQAFLSNLSKCEEGHDDQTEDWMKQIRDVAYDIEDCIDDFVHSLRPDPRGSGWVTAVRKILYEIRTWYPRRNIATQIVDLKNRAQHIGERRTRYKHGTGFAATGHKASITGVQYYADIGGFGEISGCLQKMNSAHQLIGRPTEEDLGSWGHHCDPSTVPDTILQCSAGEEDCKSHVMRIAGGALCHDRAPGPNLISPAAGRDWRANFVDNLVRTARRSICLLFIIVVFRDKYLSSDPNKLNDMKQDVFGSYRNIFGYSRNTRDDMLPLSSTSEESRFMKMLENNSRKTRNSVTTLKELCTVEGYNLVFQACPSPADGLVGKESYAQIQIGRQILGKGDAGSGIFAARGETE</sequence>
<dbReference type="Pfam" id="PF18052">
    <property type="entry name" value="Rx_N"/>
    <property type="match status" value="1"/>
</dbReference>
<comment type="similarity">
    <text evidence="1">Belongs to the disease resistance NB-LRR family.</text>
</comment>
<dbReference type="Gene3D" id="1.20.5.4130">
    <property type="match status" value="1"/>
</dbReference>
<keyword evidence="4" id="KW-0547">Nucleotide-binding</keyword>
<accession>A0A1D6NZT0</accession>
<reference evidence="7" key="1">
    <citation type="submission" date="2015-12" db="EMBL/GenBank/DDBJ databases">
        <title>Update maize B73 reference genome by single molecule sequencing technologies.</title>
        <authorList>
            <consortium name="Maize Genome Sequencing Project"/>
            <person name="Ware D."/>
        </authorList>
    </citation>
    <scope>NUCLEOTIDE SEQUENCE</scope>
    <source>
        <tissue evidence="7">Seedling</tissue>
    </source>
</reference>
<gene>
    <name evidence="7" type="ORF">ZEAMMB73_Zm00001d045907</name>
</gene>
<proteinExistence type="inferred from homology"/>
<name>A0A1D6NZT0_MAIZE</name>
<organism evidence="7">
    <name type="scientific">Zea mays</name>
    <name type="common">Maize</name>
    <dbReference type="NCBI Taxonomy" id="4577"/>
    <lineage>
        <taxon>Eukaryota</taxon>
        <taxon>Viridiplantae</taxon>
        <taxon>Streptophyta</taxon>
        <taxon>Embryophyta</taxon>
        <taxon>Tracheophyta</taxon>
        <taxon>Spermatophyta</taxon>
        <taxon>Magnoliopsida</taxon>
        <taxon>Liliopsida</taxon>
        <taxon>Poales</taxon>
        <taxon>Poaceae</taxon>
        <taxon>PACMAD clade</taxon>
        <taxon>Panicoideae</taxon>
        <taxon>Andropogonodae</taxon>
        <taxon>Andropogoneae</taxon>
        <taxon>Tripsacinae</taxon>
        <taxon>Zea</taxon>
    </lineage>
</organism>
<dbReference type="ExpressionAtlas" id="A0A1D6NZT0">
    <property type="expression patterns" value="baseline and differential"/>
</dbReference>
<dbReference type="GO" id="GO:0006952">
    <property type="term" value="P:defense response"/>
    <property type="evidence" value="ECO:0007669"/>
    <property type="project" value="UniProtKB-KW"/>
</dbReference>
<dbReference type="EMBL" id="CM000785">
    <property type="protein sequence ID" value="AQL03408.1"/>
    <property type="molecule type" value="Genomic_DNA"/>
</dbReference>
<dbReference type="PANTHER" id="PTHR19338">
    <property type="entry name" value="TRANSLOCASE OF INNER MITOCHONDRIAL MEMBRANE 13 HOMOLOG"/>
    <property type="match status" value="1"/>
</dbReference>
<evidence type="ECO:0000313" key="7">
    <source>
        <dbReference type="EMBL" id="AQL03408.1"/>
    </source>
</evidence>
<dbReference type="InterPro" id="IPR038005">
    <property type="entry name" value="RX-like_CC"/>
</dbReference>
<dbReference type="AlphaFoldDB" id="A0A1D6NZT0"/>
<evidence type="ECO:0000256" key="3">
    <source>
        <dbReference type="ARBA" id="ARBA00022737"/>
    </source>
</evidence>
<protein>
    <recommendedName>
        <fullName evidence="6">Disease resistance N-terminal domain-containing protein</fullName>
    </recommendedName>
</protein>
<keyword evidence="3" id="KW-0677">Repeat</keyword>
<dbReference type="GO" id="GO:0000166">
    <property type="term" value="F:nucleotide binding"/>
    <property type="evidence" value="ECO:0007669"/>
    <property type="project" value="UniProtKB-KW"/>
</dbReference>
<evidence type="ECO:0000256" key="1">
    <source>
        <dbReference type="ARBA" id="ARBA00008894"/>
    </source>
</evidence>
<dbReference type="CDD" id="cd14798">
    <property type="entry name" value="RX-CC_like"/>
    <property type="match status" value="1"/>
</dbReference>
<dbReference type="PANTHER" id="PTHR19338:SF57">
    <property type="entry name" value="DISEASE RESISTANCE PROTEIN RPM1"/>
    <property type="match status" value="1"/>
</dbReference>
<feature type="domain" description="Disease resistance N-terminal" evidence="6">
    <location>
        <begin position="1"/>
        <end position="44"/>
    </location>
</feature>
<evidence type="ECO:0000256" key="5">
    <source>
        <dbReference type="ARBA" id="ARBA00022821"/>
    </source>
</evidence>
<keyword evidence="5" id="KW-0611">Plant defense</keyword>
<dbReference type="STRING" id="4577.A0A1D6NZT0"/>
<keyword evidence="2" id="KW-0433">Leucine-rich repeat</keyword>